<dbReference type="AlphaFoldDB" id="A0A533I3T0"/>
<protein>
    <submittedName>
        <fullName evidence="1">Uncharacterized protein</fullName>
    </submittedName>
</protein>
<dbReference type="Proteomes" id="UP000315344">
    <property type="component" value="Unassembled WGS sequence"/>
</dbReference>
<comment type="caution">
    <text evidence="1">The sequence shown here is derived from an EMBL/GenBank/DDBJ whole genome shotgun (WGS) entry which is preliminary data.</text>
</comment>
<proteinExistence type="predicted"/>
<evidence type="ECO:0000313" key="2">
    <source>
        <dbReference type="Proteomes" id="UP000315344"/>
    </source>
</evidence>
<reference evidence="1 2" key="1">
    <citation type="journal article" date="2017" name="Nat. Commun.">
        <title>In situ click chemistry generation of cyclooxygenase-2 inhibitors.</title>
        <authorList>
            <person name="Bhardwaj A."/>
            <person name="Kaur J."/>
            <person name="Wuest M."/>
            <person name="Wuest F."/>
        </authorList>
    </citation>
    <scope>NUCLEOTIDE SEQUENCE [LARGE SCALE GENOMIC DNA]</scope>
    <source>
        <strain evidence="1">S2_012_000_R3_94</strain>
    </source>
</reference>
<accession>A0A533I3T0</accession>
<sequence>MRRVYKGNLSIPHHIVDEFLEVNGDPKAKVEDMAAAAAKLIASLKMAKQKIADGLDESNLTVCTGKLGYLNPIEARKFLSGEIPRITLYKNSKSNHDMPLYFKHKPSEYVKRAARMKSQAKKGKRREASR</sequence>
<organism evidence="1 2">
    <name type="scientific">Paracoccus denitrificans</name>
    <dbReference type="NCBI Taxonomy" id="266"/>
    <lineage>
        <taxon>Bacteria</taxon>
        <taxon>Pseudomonadati</taxon>
        <taxon>Pseudomonadota</taxon>
        <taxon>Alphaproteobacteria</taxon>
        <taxon>Rhodobacterales</taxon>
        <taxon>Paracoccaceae</taxon>
        <taxon>Paracoccus</taxon>
    </lineage>
</organism>
<name>A0A533I3T0_PARDE</name>
<evidence type="ECO:0000313" key="1">
    <source>
        <dbReference type="EMBL" id="TKW65177.1"/>
    </source>
</evidence>
<dbReference type="EMBL" id="VAFL01000015">
    <property type="protein sequence ID" value="TKW65177.1"/>
    <property type="molecule type" value="Genomic_DNA"/>
</dbReference>
<gene>
    <name evidence="1" type="ORF">DI616_15735</name>
</gene>